<dbReference type="Proteomes" id="UP000887581">
    <property type="component" value="Unplaced"/>
</dbReference>
<organism evidence="7 8">
    <name type="scientific">Setaria digitata</name>
    <dbReference type="NCBI Taxonomy" id="48799"/>
    <lineage>
        <taxon>Eukaryota</taxon>
        <taxon>Metazoa</taxon>
        <taxon>Ecdysozoa</taxon>
        <taxon>Nematoda</taxon>
        <taxon>Chromadorea</taxon>
        <taxon>Rhabditida</taxon>
        <taxon>Spirurina</taxon>
        <taxon>Spiruromorpha</taxon>
        <taxon>Filarioidea</taxon>
        <taxon>Setariidae</taxon>
        <taxon>Setaria</taxon>
    </lineage>
</organism>
<dbReference type="Gene3D" id="1.25.40.10">
    <property type="entry name" value="Tetratricopeptide repeat domain"/>
    <property type="match status" value="1"/>
</dbReference>
<dbReference type="PANTHER" id="PTHR16193">
    <property type="entry name" value="TETRATRICOPEPTIDE REPEAT PROTEIN 27"/>
    <property type="match status" value="1"/>
</dbReference>
<keyword evidence="2" id="KW-0677">Repeat</keyword>
<dbReference type="GO" id="GO:0006352">
    <property type="term" value="P:DNA-templated transcription initiation"/>
    <property type="evidence" value="ECO:0007669"/>
    <property type="project" value="InterPro"/>
</dbReference>
<dbReference type="InterPro" id="IPR019734">
    <property type="entry name" value="TPR_rpt"/>
</dbReference>
<feature type="repeat" description="TPR" evidence="5">
    <location>
        <begin position="471"/>
        <end position="504"/>
    </location>
</feature>
<protein>
    <recommendedName>
        <fullName evidence="1">Transcription initiation factor TFIID subunit 12</fullName>
    </recommendedName>
</protein>
<feature type="domain" description="Transcription initiation factor TFIID subunit 12" evidence="6">
    <location>
        <begin position="975"/>
        <end position="1038"/>
    </location>
</feature>
<evidence type="ECO:0000256" key="5">
    <source>
        <dbReference type="PROSITE-ProRule" id="PRU00339"/>
    </source>
</evidence>
<proteinExistence type="inferred from homology"/>
<keyword evidence="3 5" id="KW-0802">TPR repeat</keyword>
<name>A0A915PPA7_9BILA</name>
<dbReference type="Gene3D" id="1.10.20.10">
    <property type="entry name" value="Histone, subunit A"/>
    <property type="match status" value="1"/>
</dbReference>
<dbReference type="WBParaSite" id="sdigi.contig210.g6151.t1">
    <property type="protein sequence ID" value="sdigi.contig210.g6151.t1"/>
    <property type="gene ID" value="sdigi.contig210.g6151"/>
</dbReference>
<dbReference type="InterPro" id="IPR003228">
    <property type="entry name" value="TFIID_TAF12_dom"/>
</dbReference>
<dbReference type="GO" id="GO:0005669">
    <property type="term" value="C:transcription factor TFIID complex"/>
    <property type="evidence" value="ECO:0007669"/>
    <property type="project" value="InterPro"/>
</dbReference>
<evidence type="ECO:0000256" key="4">
    <source>
        <dbReference type="ARBA" id="ARBA00024020"/>
    </source>
</evidence>
<evidence type="ECO:0000313" key="7">
    <source>
        <dbReference type="Proteomes" id="UP000887581"/>
    </source>
</evidence>
<dbReference type="InterPro" id="IPR044244">
    <property type="entry name" value="TTC27/Emw1"/>
</dbReference>
<dbReference type="PROSITE" id="PS50005">
    <property type="entry name" value="TPR"/>
    <property type="match status" value="3"/>
</dbReference>
<keyword evidence="7" id="KW-1185">Reference proteome</keyword>
<feature type="repeat" description="TPR" evidence="5">
    <location>
        <begin position="539"/>
        <end position="572"/>
    </location>
</feature>
<dbReference type="SUPFAM" id="SSF48452">
    <property type="entry name" value="TPR-like"/>
    <property type="match status" value="1"/>
</dbReference>
<evidence type="ECO:0000313" key="8">
    <source>
        <dbReference type="WBParaSite" id="sdigi.contig210.g6151.t1"/>
    </source>
</evidence>
<dbReference type="Pfam" id="PF03847">
    <property type="entry name" value="TFIID_20kDa"/>
    <property type="match status" value="1"/>
</dbReference>
<dbReference type="SUPFAM" id="SSF47113">
    <property type="entry name" value="Histone-fold"/>
    <property type="match status" value="1"/>
</dbReference>
<evidence type="ECO:0000256" key="1">
    <source>
        <dbReference type="ARBA" id="ARBA00017484"/>
    </source>
</evidence>
<evidence type="ECO:0000259" key="6">
    <source>
        <dbReference type="Pfam" id="PF03847"/>
    </source>
</evidence>
<dbReference type="CDD" id="cd07981">
    <property type="entry name" value="HFD_TAF12"/>
    <property type="match status" value="1"/>
</dbReference>
<dbReference type="SMART" id="SM00028">
    <property type="entry name" value="TPR"/>
    <property type="match status" value="3"/>
</dbReference>
<sequence>MAKSSSNLNDIFVSRVKHEMDECDTWAVLMKSKSLAQVRHELDCLPNTSLLSLAAECLDHFMLANYAGFVEEQSVFGHYDEMEKEIVDEGLCFGCNAPYKFARSKLLLWLAKTILIEFSSRVEDGFTKNSLTCRLVLLWQNLLREPAVQLREILNSLDDVQVGSVSIGAATEALIERMYAHLMYNQVSKAEICLRNALAAIGLEIEVIGVLGKRTRFQENFIPQLIVKVVGDGKLDDDDVSEDESTLPPNVLLHDDSLLETVCTAATDSSSRCPKLPALSLACILAYGVLERKIQSTDDTVIEKCCSYIDEVITQRRNWALQVSALLQRSELERRRTRRVERACMQMESLSNLLNGIGIKEVGKDTLKRRLQLLPASGMKPFWYVDTVRAEILRSIGCTAESLLIFEKQEDWDNVIDCYQSLGQLEKAERLVRDLLAKNDNDSTYWCFLGDILHEPNAYERAIEVSNGRSFRAHRSLGMLMLQRKHYDLSYQHLKRSLELQPINALAWFNFGCCAWKLEKWDEAAKAYHECVRYEPAHFQAWNNLAAVYEKLNDAERAKVLLQEALKLNFEHIKLRENYMLLCIRTHDLSSAISAFHVLLDLDKQYKDDIVIEAVTQKLITLREENEVSAKCLTDMMCKLLGRITSQQTCSPIIWHCYAELKHPNAESCVNDYEIYVKLLERAFRACCNKKDWHKDGDSCIAVLNAAMKLSESKKVLSEMKNTGDTFINSEIRITLLPIIASIEKVYGVNAVKASSINLKDCYKLDSLLFIPQIWERNMECTVKILTFHIYSVHSIATKLSNGIMSSNEEAPTTSATASLTPSATVVSALPITVQAASHNSPAFVNLSVGELLQKQRRIALVTVPASRSVTSSSSVGAENRFPIKPLSRRSLTDTVMPLSSNCPLGITASSISVKKINSVLEDPNKLGEVVAETSQLSAVRKSNIIDAVKTETPADQPHLVTTSAEPMSILGSLQLDDLIRQIDPTSILDGPVKTMLTEFVDDFVDQVIERSCKLARHRGSDTLEPRDVEFVLRRYFNCPPLSKHGSETKSDSTENVQKNTEMAAHNQRMALIKKTLKKP</sequence>
<reference evidence="8" key="1">
    <citation type="submission" date="2022-11" db="UniProtKB">
        <authorList>
            <consortium name="WormBaseParasite"/>
        </authorList>
    </citation>
    <scope>IDENTIFICATION</scope>
</reference>
<evidence type="ECO:0000256" key="2">
    <source>
        <dbReference type="ARBA" id="ARBA00022737"/>
    </source>
</evidence>
<dbReference type="PANTHER" id="PTHR16193:SF0">
    <property type="entry name" value="TETRATRICOPEPTIDE REPEAT PROTEIN 27"/>
    <property type="match status" value="1"/>
</dbReference>
<accession>A0A915PPA7</accession>
<dbReference type="InterPro" id="IPR009072">
    <property type="entry name" value="Histone-fold"/>
</dbReference>
<evidence type="ECO:0000256" key="3">
    <source>
        <dbReference type="ARBA" id="ARBA00022803"/>
    </source>
</evidence>
<feature type="repeat" description="TPR" evidence="5">
    <location>
        <begin position="505"/>
        <end position="538"/>
    </location>
</feature>
<dbReference type="InterPro" id="IPR011990">
    <property type="entry name" value="TPR-like_helical_dom_sf"/>
</dbReference>
<dbReference type="AlphaFoldDB" id="A0A915PPA7"/>
<dbReference type="Pfam" id="PF13432">
    <property type="entry name" value="TPR_16"/>
    <property type="match status" value="1"/>
</dbReference>
<comment type="similarity">
    <text evidence="4">Belongs to the TTC27 family.</text>
</comment>
<dbReference type="GO" id="GO:0046982">
    <property type="term" value="F:protein heterodimerization activity"/>
    <property type="evidence" value="ECO:0007669"/>
    <property type="project" value="InterPro"/>
</dbReference>